<dbReference type="PROSITE" id="PS50109">
    <property type="entry name" value="HIS_KIN"/>
    <property type="match status" value="1"/>
</dbReference>
<evidence type="ECO:0000256" key="4">
    <source>
        <dbReference type="ARBA" id="ARBA00022679"/>
    </source>
</evidence>
<organism evidence="10 11">
    <name type="scientific">Mucilaginibacter conchicola</name>
    <dbReference type="NCBI Taxonomy" id="2303333"/>
    <lineage>
        <taxon>Bacteria</taxon>
        <taxon>Pseudomonadati</taxon>
        <taxon>Bacteroidota</taxon>
        <taxon>Sphingobacteriia</taxon>
        <taxon>Sphingobacteriales</taxon>
        <taxon>Sphingobacteriaceae</taxon>
        <taxon>Mucilaginibacter</taxon>
    </lineage>
</organism>
<keyword evidence="5" id="KW-0547">Nucleotide-binding</keyword>
<dbReference type="Gene3D" id="3.30.450.40">
    <property type="match status" value="1"/>
</dbReference>
<dbReference type="SUPFAM" id="SSF55781">
    <property type="entry name" value="GAF domain-like"/>
    <property type="match status" value="1"/>
</dbReference>
<evidence type="ECO:0000256" key="7">
    <source>
        <dbReference type="ARBA" id="ARBA00022840"/>
    </source>
</evidence>
<evidence type="ECO:0000256" key="1">
    <source>
        <dbReference type="ARBA" id="ARBA00000085"/>
    </source>
</evidence>
<dbReference type="GO" id="GO:0030295">
    <property type="term" value="F:protein kinase activator activity"/>
    <property type="evidence" value="ECO:0007669"/>
    <property type="project" value="TreeGrafter"/>
</dbReference>
<dbReference type="Pfam" id="PF00512">
    <property type="entry name" value="HisKA"/>
    <property type="match status" value="1"/>
</dbReference>
<dbReference type="GO" id="GO:0005524">
    <property type="term" value="F:ATP binding"/>
    <property type="evidence" value="ECO:0007669"/>
    <property type="project" value="UniProtKB-KW"/>
</dbReference>
<dbReference type="SMART" id="SM00387">
    <property type="entry name" value="HATPase_c"/>
    <property type="match status" value="1"/>
</dbReference>
<dbReference type="SUPFAM" id="SSF55874">
    <property type="entry name" value="ATPase domain of HSP90 chaperone/DNA topoisomerase II/histidine kinase"/>
    <property type="match status" value="1"/>
</dbReference>
<dbReference type="EMBL" id="QWDC01000005">
    <property type="protein sequence ID" value="RFZ90076.1"/>
    <property type="molecule type" value="Genomic_DNA"/>
</dbReference>
<keyword evidence="7" id="KW-0067">ATP-binding</keyword>
<gene>
    <name evidence="10" type="ORF">D0C36_22810</name>
</gene>
<dbReference type="AlphaFoldDB" id="A0A372NMA4"/>
<comment type="caution">
    <text evidence="10">The sequence shown here is derived from an EMBL/GenBank/DDBJ whole genome shotgun (WGS) entry which is preliminary data.</text>
</comment>
<dbReference type="SMART" id="SM00065">
    <property type="entry name" value="GAF"/>
    <property type="match status" value="1"/>
</dbReference>
<dbReference type="Pfam" id="PF02518">
    <property type="entry name" value="HATPase_c"/>
    <property type="match status" value="1"/>
</dbReference>
<dbReference type="GO" id="GO:0000156">
    <property type="term" value="F:phosphorelay response regulator activity"/>
    <property type="evidence" value="ECO:0007669"/>
    <property type="project" value="TreeGrafter"/>
</dbReference>
<evidence type="ECO:0000256" key="6">
    <source>
        <dbReference type="ARBA" id="ARBA00022777"/>
    </source>
</evidence>
<dbReference type="InterPro" id="IPR036890">
    <property type="entry name" value="HATPase_C_sf"/>
</dbReference>
<keyword evidence="11" id="KW-1185">Reference proteome</keyword>
<evidence type="ECO:0000259" key="9">
    <source>
        <dbReference type="PROSITE" id="PS50109"/>
    </source>
</evidence>
<keyword evidence="3" id="KW-0597">Phosphoprotein</keyword>
<dbReference type="InterPro" id="IPR050351">
    <property type="entry name" value="BphY/WalK/GraS-like"/>
</dbReference>
<reference evidence="10 11" key="1">
    <citation type="submission" date="2018-08" db="EMBL/GenBank/DDBJ databases">
        <title>Mucilaginibacter sp. MYSH2.</title>
        <authorList>
            <person name="Seo T."/>
        </authorList>
    </citation>
    <scope>NUCLEOTIDE SEQUENCE [LARGE SCALE GENOMIC DNA]</scope>
    <source>
        <strain evidence="10 11">MYSH2</strain>
    </source>
</reference>
<dbReference type="PANTHER" id="PTHR42878:SF7">
    <property type="entry name" value="SENSOR HISTIDINE KINASE GLRK"/>
    <property type="match status" value="1"/>
</dbReference>
<dbReference type="Proteomes" id="UP000264217">
    <property type="component" value="Unassembled WGS sequence"/>
</dbReference>
<sequence length="394" mass="44134">MPQKQELDFSADVAAVQRIPVIDELLSIICRTTGMGFAAVARVTEDRWIACATHDEVNFGLEPGGELKVDTTICHEIRQHRDAVAFDSVLNDPRYADHHTPKIYGLKSYISVPLFLKNGHFFGTLCAIDPQSHRVNNPETLGMFRFYAELIAFHLDAIDRLERSEARLAEERQIAELREQFIAILGHDLRNPVGAINNVAQLMLRMPLDDRMRRLAHILRDSSFRMRELIENVLDFARGKLGEGIILDRQDVSLDEPIRLIISELELSWPERKVELELQNDLMVTVDVKRIMQLFSNLLSNALTHGAKDQPVVVSAKVDDKQFSLSVCNAGQPIPEVLLKNLFQPFSRGKIKPGQQGLGLGLFIAAEIAKAHSGELAVSSNDEATCFTLTIPLG</sequence>
<dbReference type="Pfam" id="PF01590">
    <property type="entry name" value="GAF"/>
    <property type="match status" value="1"/>
</dbReference>
<name>A0A372NMA4_9SPHI</name>
<dbReference type="OrthoDB" id="9124519at2"/>
<proteinExistence type="predicted"/>
<dbReference type="EC" id="2.7.13.3" evidence="2"/>
<evidence type="ECO:0000313" key="11">
    <source>
        <dbReference type="Proteomes" id="UP000264217"/>
    </source>
</evidence>
<dbReference type="InterPro" id="IPR036097">
    <property type="entry name" value="HisK_dim/P_sf"/>
</dbReference>
<evidence type="ECO:0000313" key="10">
    <source>
        <dbReference type="EMBL" id="RFZ90076.1"/>
    </source>
</evidence>
<dbReference type="InterPro" id="IPR005467">
    <property type="entry name" value="His_kinase_dom"/>
</dbReference>
<dbReference type="SMART" id="SM00388">
    <property type="entry name" value="HisKA"/>
    <property type="match status" value="1"/>
</dbReference>
<dbReference type="Gene3D" id="3.30.565.10">
    <property type="entry name" value="Histidine kinase-like ATPase, C-terminal domain"/>
    <property type="match status" value="1"/>
</dbReference>
<dbReference type="CDD" id="cd00082">
    <property type="entry name" value="HisKA"/>
    <property type="match status" value="1"/>
</dbReference>
<evidence type="ECO:0000256" key="5">
    <source>
        <dbReference type="ARBA" id="ARBA00022741"/>
    </source>
</evidence>
<dbReference type="PANTHER" id="PTHR42878">
    <property type="entry name" value="TWO-COMPONENT HISTIDINE KINASE"/>
    <property type="match status" value="1"/>
</dbReference>
<dbReference type="Gene3D" id="1.10.287.130">
    <property type="match status" value="1"/>
</dbReference>
<dbReference type="InterPro" id="IPR004358">
    <property type="entry name" value="Sig_transdc_His_kin-like_C"/>
</dbReference>
<evidence type="ECO:0000256" key="8">
    <source>
        <dbReference type="ARBA" id="ARBA00023012"/>
    </source>
</evidence>
<dbReference type="InterPro" id="IPR003018">
    <property type="entry name" value="GAF"/>
</dbReference>
<dbReference type="GO" id="GO:0000155">
    <property type="term" value="F:phosphorelay sensor kinase activity"/>
    <property type="evidence" value="ECO:0007669"/>
    <property type="project" value="InterPro"/>
</dbReference>
<dbReference type="RefSeq" id="WP_117394043.1">
    <property type="nucleotide sequence ID" value="NZ_QWDC01000005.1"/>
</dbReference>
<dbReference type="InterPro" id="IPR003594">
    <property type="entry name" value="HATPase_dom"/>
</dbReference>
<comment type="catalytic activity">
    <reaction evidence="1">
        <text>ATP + protein L-histidine = ADP + protein N-phospho-L-histidine.</text>
        <dbReference type="EC" id="2.7.13.3"/>
    </reaction>
</comment>
<dbReference type="GO" id="GO:0007234">
    <property type="term" value="P:osmosensory signaling via phosphorelay pathway"/>
    <property type="evidence" value="ECO:0007669"/>
    <property type="project" value="TreeGrafter"/>
</dbReference>
<protein>
    <recommendedName>
        <fullName evidence="2">histidine kinase</fullName>
        <ecNumber evidence="2">2.7.13.3</ecNumber>
    </recommendedName>
</protein>
<keyword evidence="6" id="KW-0418">Kinase</keyword>
<feature type="domain" description="Histidine kinase" evidence="9">
    <location>
        <begin position="184"/>
        <end position="394"/>
    </location>
</feature>
<evidence type="ECO:0000256" key="3">
    <source>
        <dbReference type="ARBA" id="ARBA00022553"/>
    </source>
</evidence>
<dbReference type="InterPro" id="IPR003661">
    <property type="entry name" value="HisK_dim/P_dom"/>
</dbReference>
<evidence type="ECO:0000256" key="2">
    <source>
        <dbReference type="ARBA" id="ARBA00012438"/>
    </source>
</evidence>
<accession>A0A372NMA4</accession>
<dbReference type="InterPro" id="IPR029016">
    <property type="entry name" value="GAF-like_dom_sf"/>
</dbReference>
<dbReference type="PRINTS" id="PR00344">
    <property type="entry name" value="BCTRLSENSOR"/>
</dbReference>
<keyword evidence="8" id="KW-0902">Two-component regulatory system</keyword>
<keyword evidence="4" id="KW-0808">Transferase</keyword>
<dbReference type="SUPFAM" id="SSF47384">
    <property type="entry name" value="Homodimeric domain of signal transducing histidine kinase"/>
    <property type="match status" value="1"/>
</dbReference>